<dbReference type="SMART" id="SM00670">
    <property type="entry name" value="PINc"/>
    <property type="match status" value="1"/>
</dbReference>
<accession>A0ABW2PZV6</accession>
<dbReference type="Gene3D" id="3.40.50.1010">
    <property type="entry name" value="5'-nuclease"/>
    <property type="match status" value="1"/>
</dbReference>
<keyword evidence="3" id="KW-1185">Reference proteome</keyword>
<evidence type="ECO:0000313" key="2">
    <source>
        <dbReference type="EMBL" id="MFC7393846.1"/>
    </source>
</evidence>
<dbReference type="SUPFAM" id="SSF88723">
    <property type="entry name" value="PIN domain-like"/>
    <property type="match status" value="1"/>
</dbReference>
<protein>
    <submittedName>
        <fullName evidence="2">PIN domain-containing protein</fullName>
    </submittedName>
</protein>
<gene>
    <name evidence="2" type="ORF">ACFQRG_12865</name>
</gene>
<dbReference type="Proteomes" id="UP001596505">
    <property type="component" value="Unassembled WGS sequence"/>
</dbReference>
<reference evidence="3" key="1">
    <citation type="journal article" date="2019" name="Int. J. Syst. Evol. Microbiol.">
        <title>The Global Catalogue of Microorganisms (GCM) 10K type strain sequencing project: providing services to taxonomists for standard genome sequencing and annotation.</title>
        <authorList>
            <consortium name="The Broad Institute Genomics Platform"/>
            <consortium name="The Broad Institute Genome Sequencing Center for Infectious Disease"/>
            <person name="Wu L."/>
            <person name="Ma J."/>
        </authorList>
    </citation>
    <scope>NUCLEOTIDE SEQUENCE [LARGE SCALE GENOMIC DNA]</scope>
    <source>
        <strain evidence="3">CGMCC 1.16305</strain>
    </source>
</reference>
<sequence>MDCFWVDTNIIISFLIKRGQHSIASKEIMQKVQDDEIALYLSPIVAAECCFILRKVYKKEREEIANILTRLFEQPGFLGDDKRLIIEAIGALKINSRISFEDAYIAATAKNHSENKILTYNERDFKKLGVEFYTPDRLI</sequence>
<organism evidence="2 3">
    <name type="scientific">Scopulibacillus cellulosilyticus</name>
    <dbReference type="NCBI Taxonomy" id="2665665"/>
    <lineage>
        <taxon>Bacteria</taxon>
        <taxon>Bacillati</taxon>
        <taxon>Bacillota</taxon>
        <taxon>Bacilli</taxon>
        <taxon>Bacillales</taxon>
        <taxon>Sporolactobacillaceae</taxon>
        <taxon>Scopulibacillus</taxon>
    </lineage>
</organism>
<comment type="caution">
    <text evidence="2">The sequence shown here is derived from an EMBL/GenBank/DDBJ whole genome shotgun (WGS) entry which is preliminary data.</text>
</comment>
<name>A0ABW2PZV6_9BACL</name>
<dbReference type="Pfam" id="PF01850">
    <property type="entry name" value="PIN"/>
    <property type="match status" value="1"/>
</dbReference>
<dbReference type="RefSeq" id="WP_380966586.1">
    <property type="nucleotide sequence ID" value="NZ_JBHTCO010000016.1"/>
</dbReference>
<evidence type="ECO:0000313" key="3">
    <source>
        <dbReference type="Proteomes" id="UP001596505"/>
    </source>
</evidence>
<dbReference type="InterPro" id="IPR029060">
    <property type="entry name" value="PIN-like_dom_sf"/>
</dbReference>
<dbReference type="InterPro" id="IPR002716">
    <property type="entry name" value="PIN_dom"/>
</dbReference>
<proteinExistence type="predicted"/>
<evidence type="ECO:0000259" key="1">
    <source>
        <dbReference type="SMART" id="SM00670"/>
    </source>
</evidence>
<dbReference type="EMBL" id="JBHTCO010000016">
    <property type="protein sequence ID" value="MFC7393846.1"/>
    <property type="molecule type" value="Genomic_DNA"/>
</dbReference>
<feature type="domain" description="PIN" evidence="1">
    <location>
        <begin position="2"/>
        <end position="126"/>
    </location>
</feature>